<dbReference type="SUPFAM" id="SSF56112">
    <property type="entry name" value="Protein kinase-like (PK-like)"/>
    <property type="match status" value="1"/>
</dbReference>
<keyword evidence="1" id="KW-0723">Serine/threonine-protein kinase</keyword>
<reference evidence="1 2" key="1">
    <citation type="submission" date="2014-01" db="EMBL/GenBank/DDBJ databases">
        <title>Plasmidome dynamics in the species complex Clostridium novyi sensu lato converts strains of independent lineages into distinctly different pathogens.</title>
        <authorList>
            <person name="Skarin H."/>
            <person name="Segerman B."/>
        </authorList>
    </citation>
    <scope>NUCLEOTIDE SEQUENCE [LARGE SCALE GENOMIC DNA]</scope>
    <source>
        <strain evidence="1 2">4552</strain>
    </source>
</reference>
<dbReference type="Proteomes" id="UP000030012">
    <property type="component" value="Unassembled WGS sequence"/>
</dbReference>
<keyword evidence="1" id="KW-0418">Kinase</keyword>
<sequence length="176" mass="20912">MKSLIIAGVDIYKCKILHRNKNELLYLTPNNRVLKVCKNVDNCRREYLILKYASGNKYFPKVFEYRTGYILREYVRGPCIIDYIKKNSLDENLVLSLVDIIENFKKLEFTRLDTGLSHIFITKNGELKVIGLKNNCSRKEKYPKHMINGLRKLKVSKKFFKVLKKKRPDLYSEWKK</sequence>
<dbReference type="RefSeq" id="WP_039253585.1">
    <property type="nucleotide sequence ID" value="NZ_JENJ01000012.1"/>
</dbReference>
<proteinExistence type="predicted"/>
<dbReference type="OrthoDB" id="1916806at2"/>
<dbReference type="AlphaFoldDB" id="A0A0A0ICI5"/>
<gene>
    <name evidence="1" type="ORF">Z968_03935</name>
</gene>
<dbReference type="InterPro" id="IPR011009">
    <property type="entry name" value="Kinase-like_dom_sf"/>
</dbReference>
<keyword evidence="1" id="KW-0808">Transferase</keyword>
<dbReference type="EMBL" id="JENJ01000012">
    <property type="protein sequence ID" value="KGM97270.1"/>
    <property type="molecule type" value="Genomic_DNA"/>
</dbReference>
<comment type="caution">
    <text evidence="1">The sequence shown here is derived from an EMBL/GenBank/DDBJ whole genome shotgun (WGS) entry which is preliminary data.</text>
</comment>
<evidence type="ECO:0000313" key="2">
    <source>
        <dbReference type="Proteomes" id="UP000030012"/>
    </source>
</evidence>
<protein>
    <submittedName>
        <fullName evidence="1">Serine/threonine protein kinase</fullName>
    </submittedName>
</protein>
<organism evidence="1 2">
    <name type="scientific">Clostridium novyi A str. 4552</name>
    <dbReference type="NCBI Taxonomy" id="1444289"/>
    <lineage>
        <taxon>Bacteria</taxon>
        <taxon>Bacillati</taxon>
        <taxon>Bacillota</taxon>
        <taxon>Clostridia</taxon>
        <taxon>Eubacteriales</taxon>
        <taxon>Clostridiaceae</taxon>
        <taxon>Clostridium</taxon>
    </lineage>
</organism>
<accession>A0A0A0ICI5</accession>
<dbReference type="GO" id="GO:0004674">
    <property type="term" value="F:protein serine/threonine kinase activity"/>
    <property type="evidence" value="ECO:0007669"/>
    <property type="project" value="UniProtKB-KW"/>
</dbReference>
<evidence type="ECO:0000313" key="1">
    <source>
        <dbReference type="EMBL" id="KGM97270.1"/>
    </source>
</evidence>
<name>A0A0A0ICI5_CLONO</name>